<dbReference type="SUPFAM" id="SSF53850">
    <property type="entry name" value="Periplasmic binding protein-like II"/>
    <property type="match status" value="1"/>
</dbReference>
<evidence type="ECO:0000313" key="2">
    <source>
        <dbReference type="EMBL" id="SCY42282.1"/>
    </source>
</evidence>
<dbReference type="EMBL" id="FMUR01000016">
    <property type="protein sequence ID" value="SCY42282.1"/>
    <property type="molecule type" value="Genomic_DNA"/>
</dbReference>
<name>A0A1G5FSD3_9FIRM</name>
<feature type="chain" id="PRO_5039625127" evidence="1">
    <location>
        <begin position="23"/>
        <end position="755"/>
    </location>
</feature>
<dbReference type="SUPFAM" id="SSF82171">
    <property type="entry name" value="DPP6 N-terminal domain-like"/>
    <property type="match status" value="1"/>
</dbReference>
<proteinExistence type="predicted"/>
<protein>
    <submittedName>
        <fullName evidence="2">ABC-type glycerol-3-phosphate transport system, substrate-binding protein</fullName>
    </submittedName>
</protein>
<dbReference type="PROSITE" id="PS51257">
    <property type="entry name" value="PROKAR_LIPOPROTEIN"/>
    <property type="match status" value="1"/>
</dbReference>
<accession>A0A1G5FSD3</accession>
<feature type="signal peptide" evidence="1">
    <location>
        <begin position="1"/>
        <end position="22"/>
    </location>
</feature>
<gene>
    <name evidence="2" type="ORF">SAMN02910451_02546</name>
</gene>
<keyword evidence="3" id="KW-1185">Reference proteome</keyword>
<dbReference type="Gene3D" id="3.40.190.10">
    <property type="entry name" value="Periplasmic binding protein-like II"/>
    <property type="match status" value="1"/>
</dbReference>
<dbReference type="Proteomes" id="UP000183047">
    <property type="component" value="Unassembled WGS sequence"/>
</dbReference>
<dbReference type="InterPro" id="IPR006059">
    <property type="entry name" value="SBP"/>
</dbReference>
<evidence type="ECO:0000256" key="1">
    <source>
        <dbReference type="SAM" id="SignalP"/>
    </source>
</evidence>
<dbReference type="OrthoDB" id="1837101at2"/>
<keyword evidence="1" id="KW-0732">Signal</keyword>
<sequence length="755" mass="84733">MKKRMGKSIFLKKVTVSVLTMAVLVSSVTGCGKKESSADVKSVNQIKEIDKDHFFKEEEIKGVIEEGSEDVYLDYVGGKIKCVYLDQAGKYKFVSANTDGTVDKSYEIPVSTNDKHAFFEMDESENLYMQYSDYESDESDQKTGYYLVKFDNTGKEAGREDLLSDAPANSMFSIEGVAWTKDNGLIISSSRGVEKYSEQDGLTCIIDPKLLHSFKNGGRLIKGSDEQLYIHSYNLDDSRLWKVDLANGKIGEPSKCFGETNADKGLSFSRGEGYGLYAALGNYIYGYDSKEDKITEIANLRDSDIGFEEGINRFIAVNEGEFWATFCKDNGGVYLSKLTKVNPEDIKEKTTVTLGGAYINSDIINEVHKFNKTNDEYRIQVIDYAEDCLSDDEADRSVEKFNLDILSGKAPDILAVSADSSDISGYIDKGVLMDLGPLFDKGGTLENIEFLPNVFEMMHTKDKIYTVFSRFTVNTLAMRKRFAEGRTSLSISDCEEIIDKTGVGYKAAFGSDSYKEGIIYCGGDFDKYLDPENGKCSFTDSDFIELLTFADKFPEQSEYDYGMFDEDRGYLEDKAIFRYSPLSNFRDYAMLKYGVFQDDISLVGCINSNSENSAKICPLAEVGINSKTKYKDAAVQFIKSMFENYDPSNIYSSFPSDKASFEAAKKAATQERGEDDYFSLGYDRIKATPLTEAEVQELSNYILSIKNHDDNFGFYTEINRIIMEEVPAFFGGQKTAEEVADTIQNRATTYMNENK</sequence>
<dbReference type="Pfam" id="PF01547">
    <property type="entry name" value="SBP_bac_1"/>
    <property type="match status" value="1"/>
</dbReference>
<organism evidence="2 3">
    <name type="scientific">Butyrivibrio hungatei</name>
    <dbReference type="NCBI Taxonomy" id="185008"/>
    <lineage>
        <taxon>Bacteria</taxon>
        <taxon>Bacillati</taxon>
        <taxon>Bacillota</taxon>
        <taxon>Clostridia</taxon>
        <taxon>Lachnospirales</taxon>
        <taxon>Lachnospiraceae</taxon>
        <taxon>Butyrivibrio</taxon>
    </lineage>
</organism>
<evidence type="ECO:0000313" key="3">
    <source>
        <dbReference type="Proteomes" id="UP000183047"/>
    </source>
</evidence>
<reference evidence="3" key="1">
    <citation type="submission" date="2016-10" db="EMBL/GenBank/DDBJ databases">
        <authorList>
            <person name="Varghese N."/>
            <person name="Submissions S."/>
        </authorList>
    </citation>
    <scope>NUCLEOTIDE SEQUENCE [LARGE SCALE GENOMIC DNA]</scope>
    <source>
        <strain evidence="3">XBD2006</strain>
    </source>
</reference>
<dbReference type="AlphaFoldDB" id="A0A1G5FSD3"/>